<dbReference type="EMBL" id="JAGGDJ010000002">
    <property type="protein sequence ID" value="MBO7743526.1"/>
    <property type="molecule type" value="Genomic_DNA"/>
</dbReference>
<evidence type="ECO:0000313" key="9">
    <source>
        <dbReference type="EMBL" id="MBO7743526.1"/>
    </source>
</evidence>
<feature type="transmembrane region" description="Helical" evidence="7">
    <location>
        <begin position="96"/>
        <end position="114"/>
    </location>
</feature>
<protein>
    <submittedName>
        <fullName evidence="9">Carbohydrate ABC transporter permease</fullName>
    </submittedName>
</protein>
<keyword evidence="10" id="KW-1185">Reference proteome</keyword>
<dbReference type="CDD" id="cd06261">
    <property type="entry name" value="TM_PBP2"/>
    <property type="match status" value="1"/>
</dbReference>
<evidence type="ECO:0000256" key="4">
    <source>
        <dbReference type="ARBA" id="ARBA00022692"/>
    </source>
</evidence>
<comment type="caution">
    <text evidence="9">The sequence shown here is derived from an EMBL/GenBank/DDBJ whole genome shotgun (WGS) entry which is preliminary data.</text>
</comment>
<dbReference type="InterPro" id="IPR035906">
    <property type="entry name" value="MetI-like_sf"/>
</dbReference>
<dbReference type="InterPro" id="IPR000515">
    <property type="entry name" value="MetI-like"/>
</dbReference>
<reference evidence="9 10" key="1">
    <citation type="submission" date="2021-03" db="EMBL/GenBank/DDBJ databases">
        <title>Paenibacillus artemisicola MWE-103 whole genome sequence.</title>
        <authorList>
            <person name="Ham Y.J."/>
        </authorList>
    </citation>
    <scope>NUCLEOTIDE SEQUENCE [LARGE SCALE GENOMIC DNA]</scope>
    <source>
        <strain evidence="9 10">MWE-103</strain>
    </source>
</reference>
<dbReference type="SUPFAM" id="SSF161098">
    <property type="entry name" value="MetI-like"/>
    <property type="match status" value="1"/>
</dbReference>
<accession>A0ABS3W5D4</accession>
<evidence type="ECO:0000313" key="10">
    <source>
        <dbReference type="Proteomes" id="UP000670947"/>
    </source>
</evidence>
<keyword evidence="6 7" id="KW-0472">Membrane</keyword>
<comment type="similarity">
    <text evidence="7">Belongs to the binding-protein-dependent transport system permease family.</text>
</comment>
<feature type="domain" description="ABC transmembrane type-1" evidence="8">
    <location>
        <begin position="89"/>
        <end position="292"/>
    </location>
</feature>
<dbReference type="PROSITE" id="PS50928">
    <property type="entry name" value="ABC_TM1"/>
    <property type="match status" value="1"/>
</dbReference>
<keyword evidence="2 7" id="KW-0813">Transport</keyword>
<keyword evidence="3" id="KW-1003">Cell membrane</keyword>
<feature type="transmembrane region" description="Helical" evidence="7">
    <location>
        <begin position="157"/>
        <end position="178"/>
    </location>
</feature>
<evidence type="ECO:0000256" key="7">
    <source>
        <dbReference type="RuleBase" id="RU363032"/>
    </source>
</evidence>
<evidence type="ECO:0000256" key="1">
    <source>
        <dbReference type="ARBA" id="ARBA00004651"/>
    </source>
</evidence>
<dbReference type="PANTHER" id="PTHR43744">
    <property type="entry name" value="ABC TRANSPORTER PERMEASE PROTEIN MG189-RELATED-RELATED"/>
    <property type="match status" value="1"/>
</dbReference>
<keyword evidence="4 7" id="KW-0812">Transmembrane</keyword>
<comment type="subcellular location">
    <subcellularLocation>
        <location evidence="1 7">Cell membrane</location>
        <topology evidence="1 7">Multi-pass membrane protein</topology>
    </subcellularLocation>
</comment>
<evidence type="ECO:0000256" key="2">
    <source>
        <dbReference type="ARBA" id="ARBA00022448"/>
    </source>
</evidence>
<feature type="transmembrane region" description="Helical" evidence="7">
    <location>
        <begin position="24"/>
        <end position="46"/>
    </location>
</feature>
<dbReference type="Gene3D" id="1.10.3720.10">
    <property type="entry name" value="MetI-like"/>
    <property type="match status" value="1"/>
</dbReference>
<keyword evidence="5 7" id="KW-1133">Transmembrane helix</keyword>
<name>A0ABS3W5D4_9BACL</name>
<feature type="transmembrane region" description="Helical" evidence="7">
    <location>
        <begin position="276"/>
        <end position="293"/>
    </location>
</feature>
<sequence length="308" mass="34216">MSGNSSNAQAYSGKIARKRNKKGTIGDTVILVVLSIVSILSLGPIWHTFALSFSSSVASNAGRVGMWPVDFNMNSYNLVIGDKEFFLAFWVSIKRVLLGGIVNFALTILVAFPLSRTTKEFKLRNLFMWFLVFTMLFKSSLIPLYLTVQNLGMLNSIWSLVLPVAVPVFNVILLMNFFRSIPKELDQAAEIDGAGPWYLMLGIYVPLAVPALATVTLFSLVTHWNSFLDGLVFMSKTENYPLQTYIQQLVVQVDLSKVTGEEAAKLSQISNKTLNAAKIIVSMIPIVAVYPFIQRFFIHGIMIGSVKE</sequence>
<feature type="transmembrane region" description="Helical" evidence="7">
    <location>
        <begin position="126"/>
        <end position="145"/>
    </location>
</feature>
<evidence type="ECO:0000256" key="6">
    <source>
        <dbReference type="ARBA" id="ARBA00023136"/>
    </source>
</evidence>
<proteinExistence type="inferred from homology"/>
<dbReference type="Proteomes" id="UP000670947">
    <property type="component" value="Unassembled WGS sequence"/>
</dbReference>
<organism evidence="9 10">
    <name type="scientific">Paenibacillus artemisiicola</name>
    <dbReference type="NCBI Taxonomy" id="1172618"/>
    <lineage>
        <taxon>Bacteria</taxon>
        <taxon>Bacillati</taxon>
        <taxon>Bacillota</taxon>
        <taxon>Bacilli</taxon>
        <taxon>Bacillales</taxon>
        <taxon>Paenibacillaceae</taxon>
        <taxon>Paenibacillus</taxon>
    </lineage>
</organism>
<evidence type="ECO:0000256" key="5">
    <source>
        <dbReference type="ARBA" id="ARBA00022989"/>
    </source>
</evidence>
<feature type="transmembrane region" description="Helical" evidence="7">
    <location>
        <begin position="198"/>
        <end position="221"/>
    </location>
</feature>
<dbReference type="Pfam" id="PF00528">
    <property type="entry name" value="BPD_transp_1"/>
    <property type="match status" value="1"/>
</dbReference>
<gene>
    <name evidence="9" type="ORF">I8J29_04925</name>
</gene>
<evidence type="ECO:0000256" key="3">
    <source>
        <dbReference type="ARBA" id="ARBA00022475"/>
    </source>
</evidence>
<dbReference type="PANTHER" id="PTHR43744:SF9">
    <property type="entry name" value="POLYGALACTURONAN_RHAMNOGALACTURONAN TRANSPORT SYSTEM PERMEASE PROTEIN YTCP"/>
    <property type="match status" value="1"/>
</dbReference>
<evidence type="ECO:0000259" key="8">
    <source>
        <dbReference type="PROSITE" id="PS50928"/>
    </source>
</evidence>